<sequence length="159" mass="17284" precursor="true">MTMHRNVFRFAIALALLAVIGCGKSPIAATLDSRTKTAFGIDEWIILDDYDRGLSLEAVTGDHVTTILTFGKGQIVRAVYLQHDTLSDRLIFKIDASDNGYYGADLDGVIHPNPLSIHKHPKMKGDGWVLASGKAGSESVDLVLRFAENSRAKLSLASE</sequence>
<feature type="signal peptide" evidence="1">
    <location>
        <begin position="1"/>
        <end position="28"/>
    </location>
</feature>
<protein>
    <submittedName>
        <fullName evidence="2">Uncharacterized protein</fullName>
    </submittedName>
</protein>
<evidence type="ECO:0000256" key="1">
    <source>
        <dbReference type="SAM" id="SignalP"/>
    </source>
</evidence>
<evidence type="ECO:0000313" key="2">
    <source>
        <dbReference type="EMBL" id="TWU43993.1"/>
    </source>
</evidence>
<keyword evidence="1" id="KW-0732">Signal</keyword>
<name>A0A5C6E2X1_9BACT</name>
<feature type="chain" id="PRO_5022703475" evidence="1">
    <location>
        <begin position="29"/>
        <end position="159"/>
    </location>
</feature>
<keyword evidence="3" id="KW-1185">Reference proteome</keyword>
<organism evidence="2 3">
    <name type="scientific">Novipirellula aureliae</name>
    <dbReference type="NCBI Taxonomy" id="2527966"/>
    <lineage>
        <taxon>Bacteria</taxon>
        <taxon>Pseudomonadati</taxon>
        <taxon>Planctomycetota</taxon>
        <taxon>Planctomycetia</taxon>
        <taxon>Pirellulales</taxon>
        <taxon>Pirellulaceae</taxon>
        <taxon>Novipirellula</taxon>
    </lineage>
</organism>
<gene>
    <name evidence="2" type="ORF">Q31b_15270</name>
</gene>
<dbReference type="EMBL" id="SJPY01000002">
    <property type="protein sequence ID" value="TWU43993.1"/>
    <property type="molecule type" value="Genomic_DNA"/>
</dbReference>
<evidence type="ECO:0000313" key="3">
    <source>
        <dbReference type="Proteomes" id="UP000315471"/>
    </source>
</evidence>
<proteinExistence type="predicted"/>
<dbReference type="PROSITE" id="PS51257">
    <property type="entry name" value="PROKAR_LIPOPROTEIN"/>
    <property type="match status" value="1"/>
</dbReference>
<reference evidence="2 3" key="1">
    <citation type="submission" date="2019-02" db="EMBL/GenBank/DDBJ databases">
        <title>Deep-cultivation of Planctomycetes and their phenomic and genomic characterization uncovers novel biology.</title>
        <authorList>
            <person name="Wiegand S."/>
            <person name="Jogler M."/>
            <person name="Boedeker C."/>
            <person name="Pinto D."/>
            <person name="Vollmers J."/>
            <person name="Rivas-Marin E."/>
            <person name="Kohn T."/>
            <person name="Peeters S.H."/>
            <person name="Heuer A."/>
            <person name="Rast P."/>
            <person name="Oberbeckmann S."/>
            <person name="Bunk B."/>
            <person name="Jeske O."/>
            <person name="Meyerdierks A."/>
            <person name="Storesund J.E."/>
            <person name="Kallscheuer N."/>
            <person name="Luecker S."/>
            <person name="Lage O.M."/>
            <person name="Pohl T."/>
            <person name="Merkel B.J."/>
            <person name="Hornburger P."/>
            <person name="Mueller R.-W."/>
            <person name="Bruemmer F."/>
            <person name="Labrenz M."/>
            <person name="Spormann A.M."/>
            <person name="Op Den Camp H."/>
            <person name="Overmann J."/>
            <person name="Amann R."/>
            <person name="Jetten M.S.M."/>
            <person name="Mascher T."/>
            <person name="Medema M.H."/>
            <person name="Devos D.P."/>
            <person name="Kaster A.-K."/>
            <person name="Ovreas L."/>
            <person name="Rohde M."/>
            <person name="Galperin M.Y."/>
            <person name="Jogler C."/>
        </authorList>
    </citation>
    <scope>NUCLEOTIDE SEQUENCE [LARGE SCALE GENOMIC DNA]</scope>
    <source>
        <strain evidence="2 3">Q31b</strain>
    </source>
</reference>
<dbReference type="AlphaFoldDB" id="A0A5C6E2X1"/>
<comment type="caution">
    <text evidence="2">The sequence shown here is derived from an EMBL/GenBank/DDBJ whole genome shotgun (WGS) entry which is preliminary data.</text>
</comment>
<dbReference type="Proteomes" id="UP000315471">
    <property type="component" value="Unassembled WGS sequence"/>
</dbReference>
<accession>A0A5C6E2X1</accession>